<accession>A0ABV9Q338</accession>
<evidence type="ECO:0000313" key="1">
    <source>
        <dbReference type="EMBL" id="MFC4768173.1"/>
    </source>
</evidence>
<protein>
    <submittedName>
        <fullName evidence="1">Uncharacterized protein</fullName>
    </submittedName>
</protein>
<evidence type="ECO:0000313" key="2">
    <source>
        <dbReference type="Proteomes" id="UP001596002"/>
    </source>
</evidence>
<dbReference type="Proteomes" id="UP001596002">
    <property type="component" value="Unassembled WGS sequence"/>
</dbReference>
<gene>
    <name evidence="1" type="ORF">ACFO8Q_12520</name>
</gene>
<dbReference type="RefSeq" id="WP_380026102.1">
    <property type="nucleotide sequence ID" value="NZ_JBHSHC010000097.1"/>
</dbReference>
<name>A0ABV9Q338_9BACL</name>
<comment type="caution">
    <text evidence="1">The sequence shown here is derived from an EMBL/GenBank/DDBJ whole genome shotgun (WGS) entry which is preliminary data.</text>
</comment>
<reference evidence="2" key="1">
    <citation type="journal article" date="2019" name="Int. J. Syst. Evol. Microbiol.">
        <title>The Global Catalogue of Microorganisms (GCM) 10K type strain sequencing project: providing services to taxonomists for standard genome sequencing and annotation.</title>
        <authorList>
            <consortium name="The Broad Institute Genomics Platform"/>
            <consortium name="The Broad Institute Genome Sequencing Center for Infectious Disease"/>
            <person name="Wu L."/>
            <person name="Ma J."/>
        </authorList>
    </citation>
    <scope>NUCLEOTIDE SEQUENCE [LARGE SCALE GENOMIC DNA]</scope>
    <source>
        <strain evidence="2">WYCCWR 12678</strain>
    </source>
</reference>
<dbReference type="EMBL" id="JBHSHC010000097">
    <property type="protein sequence ID" value="MFC4768173.1"/>
    <property type="molecule type" value="Genomic_DNA"/>
</dbReference>
<organism evidence="1 2">
    <name type="scientific">Effusibacillus consociatus</name>
    <dbReference type="NCBI Taxonomy" id="1117041"/>
    <lineage>
        <taxon>Bacteria</taxon>
        <taxon>Bacillati</taxon>
        <taxon>Bacillota</taxon>
        <taxon>Bacilli</taxon>
        <taxon>Bacillales</taxon>
        <taxon>Alicyclobacillaceae</taxon>
        <taxon>Effusibacillus</taxon>
    </lineage>
</organism>
<sequence length="50" mass="5609">MKRLRVHGIVKKVPGTRKYYLTKLGKSVITLGLKTRELFIIPGLTEVAAN</sequence>
<keyword evidence="2" id="KW-1185">Reference proteome</keyword>
<proteinExistence type="predicted"/>